<protein>
    <submittedName>
        <fullName evidence="2">Uncharacterized protein</fullName>
    </submittedName>
</protein>
<dbReference type="Proteomes" id="UP001595636">
    <property type="component" value="Unassembled WGS sequence"/>
</dbReference>
<comment type="caution">
    <text evidence="2">The sequence shown here is derived from an EMBL/GenBank/DDBJ whole genome shotgun (WGS) entry which is preliminary data.</text>
</comment>
<proteinExistence type="predicted"/>
<sequence length="100" mass="10500">MLPTSQHGGKPMTSQTTQPELFLLDAAGESQPLPAGSSGLLLRQAGRPDLQLLPQADGSLLLICPMDGPQPQHAQLLLRPGACNVLALEAVWRPTRADGA</sequence>
<feature type="region of interest" description="Disordered" evidence="1">
    <location>
        <begin position="1"/>
        <end position="20"/>
    </location>
</feature>
<gene>
    <name evidence="2" type="ORF">ACFOKJ_06540</name>
</gene>
<evidence type="ECO:0000313" key="2">
    <source>
        <dbReference type="EMBL" id="MFC3625803.1"/>
    </source>
</evidence>
<feature type="compositionally biased region" description="Polar residues" evidence="1">
    <location>
        <begin position="1"/>
        <end position="19"/>
    </location>
</feature>
<evidence type="ECO:0000313" key="3">
    <source>
        <dbReference type="Proteomes" id="UP001595636"/>
    </source>
</evidence>
<name>A0ABV7TSY2_9NEIS</name>
<accession>A0ABV7TSY2</accession>
<evidence type="ECO:0000256" key="1">
    <source>
        <dbReference type="SAM" id="MobiDB-lite"/>
    </source>
</evidence>
<organism evidence="2 3">
    <name type="scientific">Vogesella amnigena</name>
    <dbReference type="NCBI Taxonomy" id="1507449"/>
    <lineage>
        <taxon>Bacteria</taxon>
        <taxon>Pseudomonadati</taxon>
        <taxon>Pseudomonadota</taxon>
        <taxon>Betaproteobacteria</taxon>
        <taxon>Neisseriales</taxon>
        <taxon>Chromobacteriaceae</taxon>
        <taxon>Vogesella</taxon>
    </lineage>
</organism>
<reference evidence="3" key="1">
    <citation type="journal article" date="2019" name="Int. J. Syst. Evol. Microbiol.">
        <title>The Global Catalogue of Microorganisms (GCM) 10K type strain sequencing project: providing services to taxonomists for standard genome sequencing and annotation.</title>
        <authorList>
            <consortium name="The Broad Institute Genomics Platform"/>
            <consortium name="The Broad Institute Genome Sequencing Center for Infectious Disease"/>
            <person name="Wu L."/>
            <person name="Ma J."/>
        </authorList>
    </citation>
    <scope>NUCLEOTIDE SEQUENCE [LARGE SCALE GENOMIC DNA]</scope>
    <source>
        <strain evidence="3">KCTC 42195</strain>
    </source>
</reference>
<dbReference type="EMBL" id="JBHRYH010000013">
    <property type="protein sequence ID" value="MFC3625803.1"/>
    <property type="molecule type" value="Genomic_DNA"/>
</dbReference>
<keyword evidence="3" id="KW-1185">Reference proteome</keyword>